<keyword evidence="3" id="KW-0676">Redox-active center</keyword>
<accession>A0ABV8QU21</accession>
<sequence>MKQITLWLVILMVGLKAIAQVEKVKFGDVMPAFSYTDENGVLVKSSALKNKVVLINFFATWCGPCLQELPLITEKIWQPYKNNERFVLLVVGRDHTLQEVSSFKAKKQLPFPLYADKGKPIYNLFATQYIPRNYLIDTNGIIIYTSIGFEATEFETMLALLKKRLQ</sequence>
<feature type="domain" description="Thioredoxin" evidence="4">
    <location>
        <begin position="24"/>
        <end position="166"/>
    </location>
</feature>
<dbReference type="PROSITE" id="PS51352">
    <property type="entry name" value="THIOREDOXIN_2"/>
    <property type="match status" value="1"/>
</dbReference>
<evidence type="ECO:0000256" key="1">
    <source>
        <dbReference type="ARBA" id="ARBA00004196"/>
    </source>
</evidence>
<comment type="subcellular location">
    <subcellularLocation>
        <location evidence="1">Cell envelope</location>
    </subcellularLocation>
</comment>
<dbReference type="SUPFAM" id="SSF52833">
    <property type="entry name" value="Thioredoxin-like"/>
    <property type="match status" value="1"/>
</dbReference>
<proteinExistence type="predicted"/>
<keyword evidence="6" id="KW-1185">Reference proteome</keyword>
<dbReference type="InterPro" id="IPR017937">
    <property type="entry name" value="Thioredoxin_CS"/>
</dbReference>
<evidence type="ECO:0000259" key="4">
    <source>
        <dbReference type="PROSITE" id="PS51352"/>
    </source>
</evidence>
<dbReference type="RefSeq" id="WP_379710598.1">
    <property type="nucleotide sequence ID" value="NZ_JBHSCZ010000003.1"/>
</dbReference>
<dbReference type="PANTHER" id="PTHR42852:SF13">
    <property type="entry name" value="PROTEIN DIPZ"/>
    <property type="match status" value="1"/>
</dbReference>
<protein>
    <submittedName>
        <fullName evidence="5">TlpA family protein disulfide reductase</fullName>
    </submittedName>
</protein>
<dbReference type="Gene3D" id="3.40.30.10">
    <property type="entry name" value="Glutaredoxin"/>
    <property type="match status" value="1"/>
</dbReference>
<organism evidence="5 6">
    <name type="scientific">Ferruginibacter yonginensis</name>
    <dbReference type="NCBI Taxonomy" id="1310416"/>
    <lineage>
        <taxon>Bacteria</taxon>
        <taxon>Pseudomonadati</taxon>
        <taxon>Bacteroidota</taxon>
        <taxon>Chitinophagia</taxon>
        <taxon>Chitinophagales</taxon>
        <taxon>Chitinophagaceae</taxon>
        <taxon>Ferruginibacter</taxon>
    </lineage>
</organism>
<dbReference type="InterPro" id="IPR013740">
    <property type="entry name" value="Redoxin"/>
</dbReference>
<dbReference type="EMBL" id="JBHSCZ010000003">
    <property type="protein sequence ID" value="MFC4263682.1"/>
    <property type="molecule type" value="Genomic_DNA"/>
</dbReference>
<name>A0ABV8QU21_9BACT</name>
<reference evidence="6" key="1">
    <citation type="journal article" date="2019" name="Int. J. Syst. Evol. Microbiol.">
        <title>The Global Catalogue of Microorganisms (GCM) 10K type strain sequencing project: providing services to taxonomists for standard genome sequencing and annotation.</title>
        <authorList>
            <consortium name="The Broad Institute Genomics Platform"/>
            <consortium name="The Broad Institute Genome Sequencing Center for Infectious Disease"/>
            <person name="Wu L."/>
            <person name="Ma J."/>
        </authorList>
    </citation>
    <scope>NUCLEOTIDE SEQUENCE [LARGE SCALE GENOMIC DNA]</scope>
    <source>
        <strain evidence="6">CECT 8289</strain>
    </source>
</reference>
<gene>
    <name evidence="5" type="ORF">ACFOWM_12375</name>
</gene>
<dbReference type="PANTHER" id="PTHR42852">
    <property type="entry name" value="THIOL:DISULFIDE INTERCHANGE PROTEIN DSBE"/>
    <property type="match status" value="1"/>
</dbReference>
<dbReference type="PROSITE" id="PS00194">
    <property type="entry name" value="THIOREDOXIN_1"/>
    <property type="match status" value="1"/>
</dbReference>
<dbReference type="InterPro" id="IPR050553">
    <property type="entry name" value="Thioredoxin_ResA/DsbE_sf"/>
</dbReference>
<dbReference type="CDD" id="cd02966">
    <property type="entry name" value="TlpA_like_family"/>
    <property type="match status" value="1"/>
</dbReference>
<dbReference type="Proteomes" id="UP001595907">
    <property type="component" value="Unassembled WGS sequence"/>
</dbReference>
<dbReference type="InterPro" id="IPR036249">
    <property type="entry name" value="Thioredoxin-like_sf"/>
</dbReference>
<evidence type="ECO:0000313" key="6">
    <source>
        <dbReference type="Proteomes" id="UP001595907"/>
    </source>
</evidence>
<keyword evidence="2" id="KW-0201">Cytochrome c-type biogenesis</keyword>
<evidence type="ECO:0000256" key="2">
    <source>
        <dbReference type="ARBA" id="ARBA00022748"/>
    </source>
</evidence>
<evidence type="ECO:0000256" key="3">
    <source>
        <dbReference type="ARBA" id="ARBA00023284"/>
    </source>
</evidence>
<comment type="caution">
    <text evidence="5">The sequence shown here is derived from an EMBL/GenBank/DDBJ whole genome shotgun (WGS) entry which is preliminary data.</text>
</comment>
<dbReference type="InterPro" id="IPR013766">
    <property type="entry name" value="Thioredoxin_domain"/>
</dbReference>
<evidence type="ECO:0000313" key="5">
    <source>
        <dbReference type="EMBL" id="MFC4263682.1"/>
    </source>
</evidence>
<dbReference type="Pfam" id="PF08534">
    <property type="entry name" value="Redoxin"/>
    <property type="match status" value="1"/>
</dbReference>